<feature type="domain" description="Peptidase C14 caspase" evidence="2">
    <location>
        <begin position="116"/>
        <end position="267"/>
    </location>
</feature>
<evidence type="ECO:0000259" key="2">
    <source>
        <dbReference type="Pfam" id="PF00656"/>
    </source>
</evidence>
<reference evidence="3 4" key="1">
    <citation type="journal article" date="2015" name="Plant Cell">
        <title>Oil accumulation by the oleaginous diatom Fistulifera solaris as revealed by the genome and transcriptome.</title>
        <authorList>
            <person name="Tanaka T."/>
            <person name="Maeda Y."/>
            <person name="Veluchamy A."/>
            <person name="Tanaka M."/>
            <person name="Abida H."/>
            <person name="Marechal E."/>
            <person name="Bowler C."/>
            <person name="Muto M."/>
            <person name="Sunaga Y."/>
            <person name="Tanaka M."/>
            <person name="Yoshino T."/>
            <person name="Taniguchi T."/>
            <person name="Fukuda Y."/>
            <person name="Nemoto M."/>
            <person name="Matsumoto M."/>
            <person name="Wong P.S."/>
            <person name="Aburatani S."/>
            <person name="Fujibuchi W."/>
        </authorList>
    </citation>
    <scope>NUCLEOTIDE SEQUENCE [LARGE SCALE GENOMIC DNA]</scope>
    <source>
        <strain evidence="3 4">JPCC DA0580</strain>
    </source>
</reference>
<dbReference type="InterPro" id="IPR011600">
    <property type="entry name" value="Pept_C14_caspase"/>
</dbReference>
<comment type="similarity">
    <text evidence="1">Belongs to the peptidase C14B family.</text>
</comment>
<dbReference type="InterPro" id="IPR050452">
    <property type="entry name" value="Metacaspase"/>
</dbReference>
<feature type="domain" description="Peptidase C14 caspase" evidence="2">
    <location>
        <begin position="11"/>
        <end position="99"/>
    </location>
</feature>
<comment type="caution">
    <text evidence="3">The sequence shown here is derived from an EMBL/GenBank/DDBJ whole genome shotgun (WGS) entry which is preliminary data.</text>
</comment>
<dbReference type="PANTHER" id="PTHR48104">
    <property type="entry name" value="METACASPASE-4"/>
    <property type="match status" value="1"/>
</dbReference>
<dbReference type="GO" id="GO:0006508">
    <property type="term" value="P:proteolysis"/>
    <property type="evidence" value="ECO:0007669"/>
    <property type="project" value="InterPro"/>
</dbReference>
<sequence length="308" mass="34268">MTDYAERIEHAIPAEFHMISGSHDMQTSADVFNTSQFELPNPAGKAGGACTSALLQVLYKDNHAASSQMSWVECLRKMRSELNRMGYDQIPQLTSSRLIDVNKPMTIVPPGSTGHRRAILIGINYIGQKGQLSGCHNDAMNIKKYLINVHGFKESEMLILMDDNKHHPPTRRNIEDAFQRITQYSQAGDVVFVHYSGHGSRIPDLDGDESDGYDETLVPVDFKSAGQIVDDEILKLLVKPMKAGVTCTVLMDCCHSGTVLDLPYRFSADDSQMRLDPRMNLEKYLGKFDVQTVLCLALLACCLADLLN</sequence>
<dbReference type="Gene3D" id="3.40.50.12660">
    <property type="match status" value="2"/>
</dbReference>
<dbReference type="InterPro" id="IPR029030">
    <property type="entry name" value="Caspase-like_dom_sf"/>
</dbReference>
<evidence type="ECO:0000313" key="4">
    <source>
        <dbReference type="Proteomes" id="UP000198406"/>
    </source>
</evidence>
<keyword evidence="4" id="KW-1185">Reference proteome</keyword>
<protein>
    <recommendedName>
        <fullName evidence="2">Peptidase C14 caspase domain-containing protein</fullName>
    </recommendedName>
</protein>
<dbReference type="SUPFAM" id="SSF52129">
    <property type="entry name" value="Caspase-like"/>
    <property type="match status" value="1"/>
</dbReference>
<proteinExistence type="inferred from homology"/>
<dbReference type="GO" id="GO:0005737">
    <property type="term" value="C:cytoplasm"/>
    <property type="evidence" value="ECO:0007669"/>
    <property type="project" value="TreeGrafter"/>
</dbReference>
<dbReference type="OrthoDB" id="3223806at2759"/>
<dbReference type="InParanoid" id="A0A1Z5K7U0"/>
<dbReference type="AlphaFoldDB" id="A0A1Z5K7U0"/>
<accession>A0A1Z5K7U0</accession>
<organism evidence="3 4">
    <name type="scientific">Fistulifera solaris</name>
    <name type="common">Oleaginous diatom</name>
    <dbReference type="NCBI Taxonomy" id="1519565"/>
    <lineage>
        <taxon>Eukaryota</taxon>
        <taxon>Sar</taxon>
        <taxon>Stramenopiles</taxon>
        <taxon>Ochrophyta</taxon>
        <taxon>Bacillariophyta</taxon>
        <taxon>Bacillariophyceae</taxon>
        <taxon>Bacillariophycidae</taxon>
        <taxon>Naviculales</taxon>
        <taxon>Naviculaceae</taxon>
        <taxon>Fistulifera</taxon>
    </lineage>
</organism>
<dbReference type="PANTHER" id="PTHR48104:SF30">
    <property type="entry name" value="METACASPASE-1"/>
    <property type="match status" value="1"/>
</dbReference>
<name>A0A1Z5K7U0_FISSO</name>
<evidence type="ECO:0000313" key="3">
    <source>
        <dbReference type="EMBL" id="GAX22319.1"/>
    </source>
</evidence>
<dbReference type="Proteomes" id="UP000198406">
    <property type="component" value="Unassembled WGS sequence"/>
</dbReference>
<dbReference type="Pfam" id="PF00656">
    <property type="entry name" value="Peptidase_C14"/>
    <property type="match status" value="2"/>
</dbReference>
<gene>
    <name evidence="3" type="ORF">FisN_3Hh475</name>
</gene>
<dbReference type="GO" id="GO:0004197">
    <property type="term" value="F:cysteine-type endopeptidase activity"/>
    <property type="evidence" value="ECO:0007669"/>
    <property type="project" value="InterPro"/>
</dbReference>
<dbReference type="EMBL" id="BDSP01000182">
    <property type="protein sequence ID" value="GAX22319.1"/>
    <property type="molecule type" value="Genomic_DNA"/>
</dbReference>
<evidence type="ECO:0000256" key="1">
    <source>
        <dbReference type="ARBA" id="ARBA00009005"/>
    </source>
</evidence>